<dbReference type="EMBL" id="CP035913">
    <property type="protein sequence ID" value="QBE63321.1"/>
    <property type="molecule type" value="Genomic_DNA"/>
</dbReference>
<feature type="domain" description="HAMP" evidence="15">
    <location>
        <begin position="214"/>
        <end position="266"/>
    </location>
</feature>
<evidence type="ECO:0000256" key="11">
    <source>
        <dbReference type="PROSITE-ProRule" id="PRU00284"/>
    </source>
</evidence>
<keyword evidence="6 13" id="KW-0812">Transmembrane</keyword>
<evidence type="ECO:0000256" key="12">
    <source>
        <dbReference type="SAM" id="MobiDB-lite"/>
    </source>
</evidence>
<feature type="region of interest" description="Disordered" evidence="12">
    <location>
        <begin position="547"/>
        <end position="577"/>
    </location>
</feature>
<dbReference type="InterPro" id="IPR004090">
    <property type="entry name" value="Chemotax_Me-accpt_rcpt"/>
</dbReference>
<evidence type="ECO:0000256" key="2">
    <source>
        <dbReference type="ARBA" id="ARBA00022475"/>
    </source>
</evidence>
<keyword evidence="17" id="KW-1185">Reference proteome</keyword>
<evidence type="ECO:0000313" key="17">
    <source>
        <dbReference type="Proteomes" id="UP000290637"/>
    </source>
</evidence>
<dbReference type="FunFam" id="1.10.287.950:FF:000001">
    <property type="entry name" value="Methyl-accepting chemotaxis sensory transducer"/>
    <property type="match status" value="1"/>
</dbReference>
<name>A0A4P6KVZ0_9BURK</name>
<dbReference type="KEGG" id="plue:EWM63_10395"/>
<keyword evidence="7 13" id="KW-1133">Transmembrane helix</keyword>
<keyword evidence="8 13" id="KW-0472">Membrane</keyword>
<feature type="transmembrane region" description="Helical" evidence="13">
    <location>
        <begin position="189"/>
        <end position="212"/>
    </location>
</feature>
<dbReference type="RefSeq" id="WP_130186450.1">
    <property type="nucleotide sequence ID" value="NZ_CP035913.1"/>
</dbReference>
<keyword evidence="5" id="KW-0997">Cell inner membrane</keyword>
<dbReference type="Pfam" id="PF02203">
    <property type="entry name" value="TarH"/>
    <property type="match status" value="1"/>
</dbReference>
<sequence>MPKLTVRFSLMAALCLFTVMIAIGAALGVFMIKRSNEALSLVQKIALETQAINDVYKDATRVRSSLNRAYSEARDGGQVATNGSAIGNATNYLARTRKALADFVAAPPSHGTDVQLRNDLAAASTRMLDTLDAGIAALKANDVAGFATINSRDLTPRGAEISTLLEKFQKENTERGEALMQERGGEYRLVLWLVGLGLAGALTLVIGMHVFLRNLVIAPLERAVELLDGVAHGDLTARVDAQGNNEIDRLMRGIAKMQQSLIEMVSNVRTGAQAIGTAANEVAMGNQDLSSRTESQASALEETAATMEELTSTVQSTADNTMQARQLVEAASTKAAAGGAVMGQMSETMAAIDASSRKVVDIIGVIDSIAFQTNILALNAAVEAARAGEQGRGFAVVASEVRTLAQRSASAAREIKALIDDSVDKVGSGSMLATQAAQAMNEMVTSVERVTGIVVDIAEASREQSNGIAQVNQSITQMDEVTQRNAALVEEAAAATQAMQHETENLLGAVSAFKLSNDGASAYAAAPKAAPARPAIALPRVTAPVKAPVKAPQPRAQKLAPGKPAAKAPAADEWEEF</sequence>
<dbReference type="InterPro" id="IPR003122">
    <property type="entry name" value="Tar_rcpt_lig-bd"/>
</dbReference>
<dbReference type="PANTHER" id="PTHR43531">
    <property type="entry name" value="PROTEIN ICFG"/>
    <property type="match status" value="1"/>
</dbReference>
<dbReference type="PRINTS" id="PR00260">
    <property type="entry name" value="CHEMTRNSDUCR"/>
</dbReference>
<dbReference type="Proteomes" id="UP000290637">
    <property type="component" value="Chromosome"/>
</dbReference>
<evidence type="ECO:0000313" key="16">
    <source>
        <dbReference type="EMBL" id="QBE63321.1"/>
    </source>
</evidence>
<dbReference type="Pfam" id="PF00015">
    <property type="entry name" value="MCPsignal"/>
    <property type="match status" value="1"/>
</dbReference>
<evidence type="ECO:0000256" key="6">
    <source>
        <dbReference type="ARBA" id="ARBA00022692"/>
    </source>
</evidence>
<dbReference type="GO" id="GO:0005886">
    <property type="term" value="C:plasma membrane"/>
    <property type="evidence" value="ECO:0007669"/>
    <property type="project" value="UniProtKB-SubCell"/>
</dbReference>
<dbReference type="OrthoDB" id="9806477at2"/>
<dbReference type="Pfam" id="PF00672">
    <property type="entry name" value="HAMP"/>
    <property type="match status" value="1"/>
</dbReference>
<dbReference type="AlphaFoldDB" id="A0A4P6KVZ0"/>
<dbReference type="SUPFAM" id="SSF47170">
    <property type="entry name" value="Aspartate receptor, ligand-binding domain"/>
    <property type="match status" value="1"/>
</dbReference>
<dbReference type="InterPro" id="IPR035440">
    <property type="entry name" value="4HB_MCP_dom_sf"/>
</dbReference>
<dbReference type="InterPro" id="IPR051310">
    <property type="entry name" value="MCP_chemotaxis"/>
</dbReference>
<evidence type="ECO:0000256" key="9">
    <source>
        <dbReference type="ARBA" id="ARBA00023224"/>
    </source>
</evidence>
<keyword evidence="9 11" id="KW-0807">Transducer</keyword>
<evidence type="ECO:0000256" key="4">
    <source>
        <dbReference type="ARBA" id="ARBA00022500"/>
    </source>
</evidence>
<comment type="similarity">
    <text evidence="10">Belongs to the methyl-accepting chemotaxis (MCP) protein family.</text>
</comment>
<dbReference type="InterPro" id="IPR004089">
    <property type="entry name" value="MCPsignal_dom"/>
</dbReference>
<dbReference type="PROSITE" id="PS50885">
    <property type="entry name" value="HAMP"/>
    <property type="match status" value="1"/>
</dbReference>
<keyword evidence="4" id="KW-0145">Chemotaxis</keyword>
<reference evidence="16 17" key="1">
    <citation type="submission" date="2019-02" db="EMBL/GenBank/DDBJ databases">
        <title>Draft Genome Sequences of Six Type Strains of the Genus Massilia.</title>
        <authorList>
            <person name="Miess H."/>
            <person name="Frediansyhah A."/>
            <person name="Gross H."/>
        </authorList>
    </citation>
    <scope>NUCLEOTIDE SEQUENCE [LARGE SCALE GENOMIC DNA]</scope>
    <source>
        <strain evidence="16 17">DSM 17473</strain>
    </source>
</reference>
<dbReference type="CDD" id="cd06225">
    <property type="entry name" value="HAMP"/>
    <property type="match status" value="1"/>
</dbReference>
<dbReference type="GO" id="GO:0006935">
    <property type="term" value="P:chemotaxis"/>
    <property type="evidence" value="ECO:0007669"/>
    <property type="project" value="UniProtKB-KW"/>
</dbReference>
<keyword evidence="3" id="KW-0488">Methylation</keyword>
<evidence type="ECO:0000256" key="8">
    <source>
        <dbReference type="ARBA" id="ARBA00023136"/>
    </source>
</evidence>
<dbReference type="SUPFAM" id="SSF58104">
    <property type="entry name" value="Methyl-accepting chemotaxis protein (MCP) signaling domain"/>
    <property type="match status" value="1"/>
</dbReference>
<evidence type="ECO:0000256" key="1">
    <source>
        <dbReference type="ARBA" id="ARBA00004429"/>
    </source>
</evidence>
<dbReference type="SMART" id="SM00304">
    <property type="entry name" value="HAMP"/>
    <property type="match status" value="1"/>
</dbReference>
<evidence type="ECO:0000256" key="5">
    <source>
        <dbReference type="ARBA" id="ARBA00022519"/>
    </source>
</evidence>
<dbReference type="SMART" id="SM00283">
    <property type="entry name" value="MA"/>
    <property type="match status" value="1"/>
</dbReference>
<feature type="compositionally biased region" description="Low complexity" evidence="12">
    <location>
        <begin position="547"/>
        <end position="571"/>
    </location>
</feature>
<evidence type="ECO:0000256" key="10">
    <source>
        <dbReference type="ARBA" id="ARBA00029447"/>
    </source>
</evidence>
<keyword evidence="2" id="KW-1003">Cell membrane</keyword>
<gene>
    <name evidence="16" type="ORF">EWM63_10395</name>
</gene>
<dbReference type="Gene3D" id="1.20.120.30">
    <property type="entry name" value="Aspartate receptor, ligand-binding domain"/>
    <property type="match status" value="1"/>
</dbReference>
<organism evidence="16 17">
    <name type="scientific">Pseudoduganella lutea</name>
    <dbReference type="NCBI Taxonomy" id="321985"/>
    <lineage>
        <taxon>Bacteria</taxon>
        <taxon>Pseudomonadati</taxon>
        <taxon>Pseudomonadota</taxon>
        <taxon>Betaproteobacteria</taxon>
        <taxon>Burkholderiales</taxon>
        <taxon>Oxalobacteraceae</taxon>
        <taxon>Telluria group</taxon>
        <taxon>Pseudoduganella</taxon>
    </lineage>
</organism>
<accession>A0A4P6KVZ0</accession>
<dbReference type="Gene3D" id="1.10.287.950">
    <property type="entry name" value="Methyl-accepting chemotaxis protein"/>
    <property type="match status" value="1"/>
</dbReference>
<evidence type="ECO:0000259" key="15">
    <source>
        <dbReference type="PROSITE" id="PS50885"/>
    </source>
</evidence>
<feature type="domain" description="Methyl-accepting transducer" evidence="14">
    <location>
        <begin position="271"/>
        <end position="500"/>
    </location>
</feature>
<evidence type="ECO:0000256" key="3">
    <source>
        <dbReference type="ARBA" id="ARBA00022481"/>
    </source>
</evidence>
<protein>
    <submittedName>
        <fullName evidence="16">HAMP domain-containing protein</fullName>
    </submittedName>
</protein>
<dbReference type="GO" id="GO:0007165">
    <property type="term" value="P:signal transduction"/>
    <property type="evidence" value="ECO:0007669"/>
    <property type="project" value="UniProtKB-KW"/>
</dbReference>
<dbReference type="CDD" id="cd11386">
    <property type="entry name" value="MCP_signal"/>
    <property type="match status" value="1"/>
</dbReference>
<evidence type="ECO:0000256" key="13">
    <source>
        <dbReference type="SAM" id="Phobius"/>
    </source>
</evidence>
<dbReference type="GO" id="GO:0004888">
    <property type="term" value="F:transmembrane signaling receptor activity"/>
    <property type="evidence" value="ECO:0007669"/>
    <property type="project" value="InterPro"/>
</dbReference>
<dbReference type="PROSITE" id="PS50111">
    <property type="entry name" value="CHEMOTAXIS_TRANSDUC_2"/>
    <property type="match status" value="1"/>
</dbReference>
<dbReference type="PANTHER" id="PTHR43531:SF14">
    <property type="entry name" value="METHYL-ACCEPTING CHEMOTAXIS PROTEIN I-RELATED"/>
    <property type="match status" value="1"/>
</dbReference>
<feature type="transmembrane region" description="Helical" evidence="13">
    <location>
        <begin position="6"/>
        <end position="32"/>
    </location>
</feature>
<comment type="subcellular location">
    <subcellularLocation>
        <location evidence="1">Cell inner membrane</location>
        <topology evidence="1">Multi-pass membrane protein</topology>
    </subcellularLocation>
</comment>
<dbReference type="InterPro" id="IPR003660">
    <property type="entry name" value="HAMP_dom"/>
</dbReference>
<evidence type="ECO:0000259" key="14">
    <source>
        <dbReference type="PROSITE" id="PS50111"/>
    </source>
</evidence>
<evidence type="ECO:0000256" key="7">
    <source>
        <dbReference type="ARBA" id="ARBA00022989"/>
    </source>
</evidence>
<proteinExistence type="inferred from homology"/>